<comment type="subunit">
    <text evidence="7">Component of the gamma-tubulin ring complex (gTuRC) consisting of TUBGCP2, TUBGCP3, TUBGCP4, TUBGCP5 and TUBGCP6 and gamma-tubulin TUBG1 or TUBG2. TUBGCP2, TUBGCP3, TUBGCP4, TUBGCP5 and TUBGCP6 assemble in a 5:5:2:1:1 stoichiometry; each is associated with a gamma-tubulin, thereby arranging 14 gamma-tubulins in a helical manner. Gamma-tubulin at the first position is blocked by TUBGCP3 at the last position, allowing 13 protafilaments to grow into a microtubule. The gTuRC (via TUBGCP3 and TUBGCP6) interacts with ACTB and MZT1; the interactions form a luminal bridge that stabilizes the initial structure during complex assembly. The gTuRC (via TUBGCP2) interacts with MZT2A/MZT2B and CDK5RAP2 (via CM1 motif); the interactions play a role in gTuRC activation.</text>
</comment>
<dbReference type="GO" id="GO:0000278">
    <property type="term" value="P:mitotic cell cycle"/>
    <property type="evidence" value="ECO:0007669"/>
    <property type="project" value="TreeGrafter"/>
</dbReference>
<feature type="region of interest" description="Disordered" evidence="8">
    <location>
        <begin position="712"/>
        <end position="756"/>
    </location>
</feature>
<dbReference type="GO" id="GO:0051321">
    <property type="term" value="P:meiotic cell cycle"/>
    <property type="evidence" value="ECO:0007669"/>
    <property type="project" value="TreeGrafter"/>
</dbReference>
<dbReference type="GO" id="GO:0007020">
    <property type="term" value="P:microtubule nucleation"/>
    <property type="evidence" value="ECO:0007669"/>
    <property type="project" value="InterPro"/>
</dbReference>
<dbReference type="Pfam" id="PF19340">
    <property type="entry name" value="GCP6_N"/>
    <property type="match status" value="1"/>
</dbReference>
<keyword evidence="4" id="KW-0493">Microtubule</keyword>
<feature type="compositionally biased region" description="Basic and acidic residues" evidence="8">
    <location>
        <begin position="747"/>
        <end position="756"/>
    </location>
</feature>
<dbReference type="PANTHER" id="PTHR19302">
    <property type="entry name" value="GAMMA TUBULIN COMPLEX PROTEIN"/>
    <property type="match status" value="1"/>
</dbReference>
<dbReference type="Pfam" id="PF17681">
    <property type="entry name" value="GCP_N_terminal"/>
    <property type="match status" value="1"/>
</dbReference>
<keyword evidence="5" id="KW-0206">Cytoskeleton</keyword>
<organism evidence="12 13">
    <name type="scientific">Exocentrus adspersus</name>
    <dbReference type="NCBI Taxonomy" id="1586481"/>
    <lineage>
        <taxon>Eukaryota</taxon>
        <taxon>Metazoa</taxon>
        <taxon>Ecdysozoa</taxon>
        <taxon>Arthropoda</taxon>
        <taxon>Hexapoda</taxon>
        <taxon>Insecta</taxon>
        <taxon>Pterygota</taxon>
        <taxon>Neoptera</taxon>
        <taxon>Endopterygota</taxon>
        <taxon>Coleoptera</taxon>
        <taxon>Polyphaga</taxon>
        <taxon>Cucujiformia</taxon>
        <taxon>Chrysomeloidea</taxon>
        <taxon>Cerambycidae</taxon>
        <taxon>Lamiinae</taxon>
        <taxon>Acanthocinini</taxon>
        <taxon>Exocentrus</taxon>
    </lineage>
</organism>
<dbReference type="FunFam" id="1.20.120.1900:FF:000004">
    <property type="entry name" value="gamma-tubulin complex component 6 isoform X1"/>
    <property type="match status" value="1"/>
</dbReference>
<protein>
    <recommendedName>
        <fullName evidence="6">Gamma-tubulin complex component 6</fullName>
    </recommendedName>
</protein>
<evidence type="ECO:0000259" key="9">
    <source>
        <dbReference type="Pfam" id="PF04130"/>
    </source>
</evidence>
<dbReference type="GO" id="GO:0000922">
    <property type="term" value="C:spindle pole"/>
    <property type="evidence" value="ECO:0007669"/>
    <property type="project" value="InterPro"/>
</dbReference>
<evidence type="ECO:0000256" key="6">
    <source>
        <dbReference type="ARBA" id="ARBA00071901"/>
    </source>
</evidence>
<feature type="domain" description="Gamma-tubulin complex component 6 N-terminal" evidence="11">
    <location>
        <begin position="192"/>
        <end position="235"/>
    </location>
</feature>
<dbReference type="GO" id="GO:0005874">
    <property type="term" value="C:microtubule"/>
    <property type="evidence" value="ECO:0007669"/>
    <property type="project" value="UniProtKB-KW"/>
</dbReference>
<feature type="domain" description="Gamma tubulin complex component protein N-terminal" evidence="10">
    <location>
        <begin position="270"/>
        <end position="520"/>
    </location>
</feature>
<comment type="subcellular location">
    <subcellularLocation>
        <location evidence="1">Cytoplasm</location>
        <location evidence="1">Cytoskeleton</location>
        <location evidence="1">Microtubule organizing center</location>
        <location evidence="1">Centrosome</location>
    </subcellularLocation>
</comment>
<dbReference type="Proteomes" id="UP001159042">
    <property type="component" value="Unassembled WGS sequence"/>
</dbReference>
<evidence type="ECO:0000256" key="1">
    <source>
        <dbReference type="ARBA" id="ARBA00004300"/>
    </source>
</evidence>
<dbReference type="InterPro" id="IPR045818">
    <property type="entry name" value="GCP6_N"/>
</dbReference>
<feature type="domain" description="Gamma tubulin complex component C-terminal" evidence="9">
    <location>
        <begin position="1058"/>
        <end position="1362"/>
    </location>
</feature>
<dbReference type="GO" id="GO:0005813">
    <property type="term" value="C:centrosome"/>
    <property type="evidence" value="ECO:0007669"/>
    <property type="project" value="UniProtKB-SubCell"/>
</dbReference>
<dbReference type="Gene3D" id="1.20.120.1900">
    <property type="entry name" value="Gamma-tubulin complex, C-terminal domain"/>
    <property type="match status" value="1"/>
</dbReference>
<name>A0AAV8VGI6_9CUCU</name>
<gene>
    <name evidence="12" type="ORF">NQ315_016173</name>
</gene>
<comment type="caution">
    <text evidence="12">The sequence shown here is derived from an EMBL/GenBank/DDBJ whole genome shotgun (WGS) entry which is preliminary data.</text>
</comment>
<keyword evidence="3" id="KW-0963">Cytoplasm</keyword>
<dbReference type="GO" id="GO:0031122">
    <property type="term" value="P:cytoplasmic microtubule organization"/>
    <property type="evidence" value="ECO:0007669"/>
    <property type="project" value="TreeGrafter"/>
</dbReference>
<dbReference type="EMBL" id="JANEYG010000099">
    <property type="protein sequence ID" value="KAJ8913230.1"/>
    <property type="molecule type" value="Genomic_DNA"/>
</dbReference>
<evidence type="ECO:0000259" key="11">
    <source>
        <dbReference type="Pfam" id="PF19340"/>
    </source>
</evidence>
<comment type="similarity">
    <text evidence="2">Belongs to the TUBGCP family.</text>
</comment>
<proteinExistence type="inferred from homology"/>
<dbReference type="Pfam" id="PF04130">
    <property type="entry name" value="GCP_C_terminal"/>
    <property type="match status" value="1"/>
</dbReference>
<keyword evidence="13" id="KW-1185">Reference proteome</keyword>
<evidence type="ECO:0000259" key="10">
    <source>
        <dbReference type="Pfam" id="PF17681"/>
    </source>
</evidence>
<sequence>MDDDNDADSAFMLITSLCEKFYNDPDKIKKSRSKCFEILLGKRKPKHKKAFKDLKGTNDPSCNLLSWQLTLIHDYDLRDHADGLQQCVEAVQQCYNENTDAYKSILQFLLSLRNIPTKDDSLLDLASLPPINEFENFNNLFKLPAFLLQDSEGVTEEKFEIVSQTKPQESILIFPSENKFREMFKDEGYYSPPKSPEDNIWEVAAKLEYSRRRNWENYGYPEPDKERPFLSELGPLSSLWVENLESLYMVKLFRDGTVYNSKMRPRKAFIRDLKYLLVGMASDSFSFDERGEFYIVPGVTVEGIAPDTLERYCNELMFSGTCYKALHRMSNPDPSSSKYSYRGYIFMEFCESISRYLKFYCTTAFNIPDATSFLRFHELTYHLRLQISTLASICKVGPYVESEDVPHGVDLLNYLYQKVLSLTDQKVILVLYSILYPCCQVYFSRFLKQWILEGNIKDPYGEFFIKPNFKYISTRGRTYWTRSYTIREDIVPDFLTDLKTDILFCGKTMNLLKLCVNSSKLCLYLMGKKPAIVSCCLTLDQLSVLRQNATNYYLEVCSECGSRFNLGEILTKSREQDPVFMSLIAKKRAMTLKRLTLERRRVLHEKNEKKFEEIAVLKEQYDAALMLKQSRIALEIEKEMQQIEDNLDIELRRQRLILDEANKMVEYYTQLFEIAEERRSKIENHIKKIKSIHIEQSPSDRPEPVEAKIQENHALENETGTDDTVNTTNEKSNSSTESFYSLSDTPNKTDDEQEKIHSSNSMDIINANTNSVGDTNSNAGVEVVYEANPAQQAIDNFELARKIKHKVMTEEMGIDYCQGIEKKPVNDNTCAVLTAAQKNKLKVLSSEFGIVTMRPETIRTDRLTTALLINRNKVMGISDCFQYHPLDNEIFLNKNEENITKSTTMLKKSKSLLLDFDKLNTKSSKSELDKPVPMSVDSTPLSDLPHSLVTTPSTMFLSVDTNHVESIPTTAETQQTDEGFNFGPRENDSVVPIYLNRKESSYEKFVFSKRVTPAEVAGVSTNCLKLFLNESVQIPLVTQMKLVNNELLRYFINDLDYLQHLESLRNYFFLQDGEFGRNITENLFNKLYNAKLPRELINCRTLQDVVFGAMDRSNKDQGNSHCLSFKINSLPKCFDLGNPDVLDCLSLTYKVNWPLNILLPLDAVGKYDEVFKYLLKLNRVSWVLKKIFLELKILAKETGKKEIYLMTSPHYRRLHQCRHIMTHFIQTLQNYVVGEVLQSSWDVFEKNLTNVGTLDELYSAHTAYIKNILFMCLLNKKTVVLRNIIQKIFIVILKFFDYLRSRSWTCKDGFYVHPNFEKLDSIFRNFEELVLYFFKVCRKVAECGYQPHLFQLLDMLDINAYYSQNQKIATR</sequence>
<evidence type="ECO:0000256" key="3">
    <source>
        <dbReference type="ARBA" id="ARBA00022490"/>
    </source>
</evidence>
<dbReference type="GO" id="GO:0043015">
    <property type="term" value="F:gamma-tubulin binding"/>
    <property type="evidence" value="ECO:0007669"/>
    <property type="project" value="InterPro"/>
</dbReference>
<dbReference type="GO" id="GO:0051011">
    <property type="term" value="F:microtubule minus-end binding"/>
    <property type="evidence" value="ECO:0007669"/>
    <property type="project" value="TreeGrafter"/>
</dbReference>
<reference evidence="12 13" key="1">
    <citation type="journal article" date="2023" name="Insect Mol. Biol.">
        <title>Genome sequencing provides insights into the evolution of gene families encoding plant cell wall-degrading enzymes in longhorned beetles.</title>
        <authorList>
            <person name="Shin N.R."/>
            <person name="Okamura Y."/>
            <person name="Kirsch R."/>
            <person name="Pauchet Y."/>
        </authorList>
    </citation>
    <scope>NUCLEOTIDE SEQUENCE [LARGE SCALE GENOMIC DNA]</scope>
    <source>
        <strain evidence="12">EAD_L_NR</strain>
    </source>
</reference>
<evidence type="ECO:0000256" key="5">
    <source>
        <dbReference type="ARBA" id="ARBA00023212"/>
    </source>
</evidence>
<dbReference type="InterPro" id="IPR041470">
    <property type="entry name" value="GCP_N"/>
</dbReference>
<evidence type="ECO:0000313" key="12">
    <source>
        <dbReference type="EMBL" id="KAJ8913230.1"/>
    </source>
</evidence>
<dbReference type="PANTHER" id="PTHR19302:SF70">
    <property type="entry name" value="GAMMA-TUBULIN COMPLEX COMPONENT 6"/>
    <property type="match status" value="1"/>
</dbReference>
<evidence type="ECO:0000256" key="2">
    <source>
        <dbReference type="ARBA" id="ARBA00010337"/>
    </source>
</evidence>
<dbReference type="InterPro" id="IPR042241">
    <property type="entry name" value="GCP_C_sf"/>
</dbReference>
<evidence type="ECO:0000256" key="4">
    <source>
        <dbReference type="ARBA" id="ARBA00022701"/>
    </source>
</evidence>
<dbReference type="InterPro" id="IPR007259">
    <property type="entry name" value="GCP"/>
</dbReference>
<feature type="compositionally biased region" description="Low complexity" evidence="8">
    <location>
        <begin position="724"/>
        <end position="738"/>
    </location>
</feature>
<evidence type="ECO:0000256" key="7">
    <source>
        <dbReference type="ARBA" id="ARBA00093551"/>
    </source>
</evidence>
<evidence type="ECO:0000313" key="13">
    <source>
        <dbReference type="Proteomes" id="UP001159042"/>
    </source>
</evidence>
<dbReference type="InterPro" id="IPR040457">
    <property type="entry name" value="GCP_C"/>
</dbReference>
<evidence type="ECO:0000256" key="8">
    <source>
        <dbReference type="SAM" id="MobiDB-lite"/>
    </source>
</evidence>
<accession>A0AAV8VGI6</accession>
<dbReference type="GO" id="GO:0051225">
    <property type="term" value="P:spindle assembly"/>
    <property type="evidence" value="ECO:0007669"/>
    <property type="project" value="TreeGrafter"/>
</dbReference>
<dbReference type="GO" id="GO:0000930">
    <property type="term" value="C:gamma-tubulin complex"/>
    <property type="evidence" value="ECO:0007669"/>
    <property type="project" value="TreeGrafter"/>
</dbReference>